<dbReference type="OrthoDB" id="414075at2759"/>
<keyword evidence="2" id="KW-0472">Membrane</keyword>
<keyword evidence="4" id="KW-1185">Reference proteome</keyword>
<dbReference type="InterPro" id="IPR051181">
    <property type="entry name" value="CAF1_poly(A)_ribonucleases"/>
</dbReference>
<dbReference type="STRING" id="400727.A0A2T7PEA7"/>
<sequence>MVSLVTRYSRSAHLQKLRTHSGIPRRMGIPGDKATSLWGMTVQYSMESASSLIVFAYEGVPFLNEDQERELCQCISSGVLFSGLHRPLDESFIQSLCSMVATWYVSSSVGQTFTLHQQPSDGKLWNDFIIQTEIRKRFPEVWTSIDPFKNIAIERITPERRKELEMKRESDKERDQERLKQSLLGFTRVFRVMREYQKPLVGHNMLMDLLFLFDKFIHPLPIKYCSFKKQLHEIFPKIFDTKHMAFKTRKVLERILRRDINGPVSLMQLCHILESGRVTNSVMHMPKISFAKGFDRYLSKDAPHEAGFDSYQSGISEELFMYQPGYSGSAEGSMLCYTGINMAIVGQAEGAYCITQSLDGRDPPITRPEHLFVTCRKRSQRLNIQQLAEWFSSYGTVDVQLKNSRTALVAAGNFSCAKAILTAFQGHHYIRVTRYHFWKHSPAAKLVLWSGLVLSGGICIWAFASLIKTDS</sequence>
<dbReference type="GO" id="GO:0005634">
    <property type="term" value="C:nucleus"/>
    <property type="evidence" value="ECO:0007669"/>
    <property type="project" value="TreeGrafter"/>
</dbReference>
<dbReference type="Proteomes" id="UP000245119">
    <property type="component" value="Linkage Group LG4"/>
</dbReference>
<dbReference type="AlphaFoldDB" id="A0A2T7PEA7"/>
<feature type="transmembrane region" description="Helical" evidence="2">
    <location>
        <begin position="446"/>
        <end position="467"/>
    </location>
</feature>
<dbReference type="Pfam" id="PF04857">
    <property type="entry name" value="CAF1"/>
    <property type="match status" value="1"/>
</dbReference>
<dbReference type="GO" id="GO:0005783">
    <property type="term" value="C:endoplasmic reticulum"/>
    <property type="evidence" value="ECO:0007669"/>
    <property type="project" value="TreeGrafter"/>
</dbReference>
<dbReference type="InterPro" id="IPR036397">
    <property type="entry name" value="RNaseH_sf"/>
</dbReference>
<evidence type="ECO:0000313" key="3">
    <source>
        <dbReference type="EMBL" id="PVD31746.1"/>
    </source>
</evidence>
<keyword evidence="2" id="KW-1133">Transmembrane helix</keyword>
<dbReference type="Gene3D" id="3.30.420.10">
    <property type="entry name" value="Ribonuclease H-like superfamily/Ribonuclease H"/>
    <property type="match status" value="1"/>
</dbReference>
<dbReference type="GO" id="GO:0000289">
    <property type="term" value="P:nuclear-transcribed mRNA poly(A) tail shortening"/>
    <property type="evidence" value="ECO:0007669"/>
    <property type="project" value="TreeGrafter"/>
</dbReference>
<evidence type="ECO:0000313" key="4">
    <source>
        <dbReference type="Proteomes" id="UP000245119"/>
    </source>
</evidence>
<dbReference type="InterPro" id="IPR012337">
    <property type="entry name" value="RNaseH-like_sf"/>
</dbReference>
<comment type="similarity">
    <text evidence="1">Belongs to the CAF1 family.</text>
</comment>
<evidence type="ECO:0000256" key="2">
    <source>
        <dbReference type="SAM" id="Phobius"/>
    </source>
</evidence>
<accession>A0A2T7PEA7</accession>
<dbReference type="GO" id="GO:0003723">
    <property type="term" value="F:RNA binding"/>
    <property type="evidence" value="ECO:0007669"/>
    <property type="project" value="TreeGrafter"/>
</dbReference>
<evidence type="ECO:0000256" key="1">
    <source>
        <dbReference type="ARBA" id="ARBA00008372"/>
    </source>
</evidence>
<proteinExistence type="inferred from homology"/>
<keyword evidence="2" id="KW-0812">Transmembrane</keyword>
<comment type="caution">
    <text evidence="3">The sequence shown here is derived from an EMBL/GenBank/DDBJ whole genome shotgun (WGS) entry which is preliminary data.</text>
</comment>
<reference evidence="3 4" key="1">
    <citation type="submission" date="2018-04" db="EMBL/GenBank/DDBJ databases">
        <title>The genome of golden apple snail Pomacea canaliculata provides insight into stress tolerance and invasive adaptation.</title>
        <authorList>
            <person name="Liu C."/>
            <person name="Liu B."/>
            <person name="Ren Y."/>
            <person name="Zhang Y."/>
            <person name="Wang H."/>
            <person name="Li S."/>
            <person name="Jiang F."/>
            <person name="Yin L."/>
            <person name="Zhang G."/>
            <person name="Qian W."/>
            <person name="Fan W."/>
        </authorList>
    </citation>
    <scope>NUCLEOTIDE SEQUENCE [LARGE SCALE GENOMIC DNA]</scope>
    <source>
        <strain evidence="3">SZHN2017</strain>
        <tissue evidence="3">Muscle</tissue>
    </source>
</reference>
<dbReference type="SUPFAM" id="SSF53098">
    <property type="entry name" value="Ribonuclease H-like"/>
    <property type="match status" value="1"/>
</dbReference>
<dbReference type="PANTHER" id="PTHR15092:SF22">
    <property type="entry name" value="POLY(A)-SPECIFIC RIBONUCLEASE PNLDC1"/>
    <property type="match status" value="1"/>
</dbReference>
<dbReference type="GO" id="GO:1990432">
    <property type="term" value="P:siRNA 3'-end processing"/>
    <property type="evidence" value="ECO:0007669"/>
    <property type="project" value="TreeGrafter"/>
</dbReference>
<dbReference type="EMBL" id="PZQS01000004">
    <property type="protein sequence ID" value="PVD31746.1"/>
    <property type="molecule type" value="Genomic_DNA"/>
</dbReference>
<dbReference type="InterPro" id="IPR006941">
    <property type="entry name" value="RNase_CAF1"/>
</dbReference>
<name>A0A2T7PEA7_POMCA</name>
<dbReference type="PANTHER" id="PTHR15092">
    <property type="entry name" value="POLY A -SPECIFIC RIBONUCLEASE/TARGET OF EGR1, MEMBER 1"/>
    <property type="match status" value="1"/>
</dbReference>
<gene>
    <name evidence="3" type="ORF">C0Q70_07164</name>
</gene>
<organism evidence="3 4">
    <name type="scientific">Pomacea canaliculata</name>
    <name type="common">Golden apple snail</name>
    <dbReference type="NCBI Taxonomy" id="400727"/>
    <lineage>
        <taxon>Eukaryota</taxon>
        <taxon>Metazoa</taxon>
        <taxon>Spiralia</taxon>
        <taxon>Lophotrochozoa</taxon>
        <taxon>Mollusca</taxon>
        <taxon>Gastropoda</taxon>
        <taxon>Caenogastropoda</taxon>
        <taxon>Architaenioglossa</taxon>
        <taxon>Ampullarioidea</taxon>
        <taxon>Ampullariidae</taxon>
        <taxon>Pomacea</taxon>
    </lineage>
</organism>
<protein>
    <submittedName>
        <fullName evidence="3">Uncharacterized protein</fullName>
    </submittedName>
</protein>
<dbReference type="GO" id="GO:0000175">
    <property type="term" value="F:3'-5'-RNA exonuclease activity"/>
    <property type="evidence" value="ECO:0007669"/>
    <property type="project" value="TreeGrafter"/>
</dbReference>
<dbReference type="GO" id="GO:1990431">
    <property type="term" value="P:priRNA 3'-end processing"/>
    <property type="evidence" value="ECO:0007669"/>
    <property type="project" value="TreeGrafter"/>
</dbReference>